<keyword evidence="3" id="KW-0645">Protease</keyword>
<sequence>MKIGVVAPARGIDEALAARALGLTAVAMPAVDLVFHPQCFLSDGHFAGPDATRAAAFVEMANDPAIDAIWFARGGYGSNRILHGAIPLLGEAARRKTYLGYSDMGFLLGALYAAKIGRPVHGPMVADVTRSDGGTAFARSLRWLVHKDRSVLDPGLDAAFKGRPAAAFNLAILTALTGTPWLPDLTDHVLLIEDVSEPLYRIDRMLFTMAHATQLKGLAGVRLGQVRDIQPNDPPWGETLETMIVRWCGEMGVPYLGRAAVEHGKDNMVVPFGIA</sequence>
<feature type="domain" description="LD-carboxypeptidase N-terminal" evidence="6">
    <location>
        <begin position="3"/>
        <end position="115"/>
    </location>
</feature>
<organism evidence="8 9">
    <name type="scientific">Sphingomonas psychrolutea</name>
    <dbReference type="NCBI Taxonomy" id="1259676"/>
    <lineage>
        <taxon>Bacteria</taxon>
        <taxon>Pseudomonadati</taxon>
        <taxon>Pseudomonadota</taxon>
        <taxon>Alphaproteobacteria</taxon>
        <taxon>Sphingomonadales</taxon>
        <taxon>Sphingomonadaceae</taxon>
        <taxon>Sphingomonas</taxon>
    </lineage>
</organism>
<dbReference type="PANTHER" id="PTHR30237:SF2">
    <property type="entry name" value="MUREIN TETRAPEPTIDE CARBOXYPEPTIDASE"/>
    <property type="match status" value="1"/>
</dbReference>
<proteinExistence type="inferred from homology"/>
<dbReference type="SUPFAM" id="SSF141986">
    <property type="entry name" value="LD-carboxypeptidase A C-terminal domain-like"/>
    <property type="match status" value="1"/>
</dbReference>
<dbReference type="RefSeq" id="WP_188449670.1">
    <property type="nucleotide sequence ID" value="NZ_BMDW01000030.1"/>
</dbReference>
<keyword evidence="9" id="KW-1185">Reference proteome</keyword>
<dbReference type="Gene3D" id="3.40.50.10740">
    <property type="entry name" value="Class I glutamine amidotransferase-like"/>
    <property type="match status" value="1"/>
</dbReference>
<dbReference type="Pfam" id="PF17676">
    <property type="entry name" value="Peptidase_S66C"/>
    <property type="match status" value="1"/>
</dbReference>
<dbReference type="CDD" id="cd07025">
    <property type="entry name" value="Peptidase_S66"/>
    <property type="match status" value="1"/>
</dbReference>
<evidence type="ECO:0000313" key="8">
    <source>
        <dbReference type="EMBL" id="GGA61032.1"/>
    </source>
</evidence>
<comment type="similarity">
    <text evidence="1">Belongs to the peptidase S66 family.</text>
</comment>
<dbReference type="InterPro" id="IPR027478">
    <property type="entry name" value="LdcA_N"/>
</dbReference>
<evidence type="ECO:0000256" key="2">
    <source>
        <dbReference type="ARBA" id="ARBA00022645"/>
    </source>
</evidence>
<evidence type="ECO:0000259" key="7">
    <source>
        <dbReference type="Pfam" id="PF17676"/>
    </source>
</evidence>
<dbReference type="InterPro" id="IPR040449">
    <property type="entry name" value="Peptidase_S66_N"/>
</dbReference>
<dbReference type="InterPro" id="IPR029062">
    <property type="entry name" value="Class_I_gatase-like"/>
</dbReference>
<feature type="domain" description="LD-carboxypeptidase C-terminal" evidence="7">
    <location>
        <begin position="169"/>
        <end position="274"/>
    </location>
</feature>
<name>A0ABQ1H7Y1_9SPHN</name>
<comment type="caution">
    <text evidence="8">The sequence shown here is derived from an EMBL/GenBank/DDBJ whole genome shotgun (WGS) entry which is preliminary data.</text>
</comment>
<evidence type="ECO:0000256" key="4">
    <source>
        <dbReference type="ARBA" id="ARBA00022801"/>
    </source>
</evidence>
<keyword evidence="5" id="KW-0720">Serine protease</keyword>
<dbReference type="InterPro" id="IPR027461">
    <property type="entry name" value="Carboxypeptidase_A_C_sf"/>
</dbReference>
<keyword evidence="4" id="KW-0378">Hydrolase</keyword>
<protein>
    <submittedName>
        <fullName evidence="8">Peptidase S66</fullName>
    </submittedName>
</protein>
<evidence type="ECO:0000259" key="6">
    <source>
        <dbReference type="Pfam" id="PF02016"/>
    </source>
</evidence>
<accession>A0ABQ1H7Y1</accession>
<dbReference type="InterPro" id="IPR040921">
    <property type="entry name" value="Peptidase_S66C"/>
</dbReference>
<evidence type="ECO:0000313" key="9">
    <source>
        <dbReference type="Proteomes" id="UP000618591"/>
    </source>
</evidence>
<reference evidence="9" key="1">
    <citation type="journal article" date="2019" name="Int. J. Syst. Evol. Microbiol.">
        <title>The Global Catalogue of Microorganisms (GCM) 10K type strain sequencing project: providing services to taxonomists for standard genome sequencing and annotation.</title>
        <authorList>
            <consortium name="The Broad Institute Genomics Platform"/>
            <consortium name="The Broad Institute Genome Sequencing Center for Infectious Disease"/>
            <person name="Wu L."/>
            <person name="Ma J."/>
        </authorList>
    </citation>
    <scope>NUCLEOTIDE SEQUENCE [LARGE SCALE GENOMIC DNA]</scope>
    <source>
        <strain evidence="9">CGMCC 1.10106</strain>
    </source>
</reference>
<dbReference type="Pfam" id="PF02016">
    <property type="entry name" value="Peptidase_S66"/>
    <property type="match status" value="1"/>
</dbReference>
<dbReference type="Gene3D" id="3.50.30.60">
    <property type="entry name" value="LD-carboxypeptidase A C-terminal domain-like"/>
    <property type="match status" value="1"/>
</dbReference>
<keyword evidence="2" id="KW-0121">Carboxypeptidase</keyword>
<dbReference type="PIRSF" id="PIRSF028757">
    <property type="entry name" value="LD-carboxypeptidase"/>
    <property type="match status" value="1"/>
</dbReference>
<dbReference type="SUPFAM" id="SSF52317">
    <property type="entry name" value="Class I glutamine amidotransferase-like"/>
    <property type="match status" value="1"/>
</dbReference>
<evidence type="ECO:0000256" key="1">
    <source>
        <dbReference type="ARBA" id="ARBA00010233"/>
    </source>
</evidence>
<evidence type="ECO:0000256" key="3">
    <source>
        <dbReference type="ARBA" id="ARBA00022670"/>
    </source>
</evidence>
<dbReference type="PANTHER" id="PTHR30237">
    <property type="entry name" value="MURAMOYLTETRAPEPTIDE CARBOXYPEPTIDASE"/>
    <property type="match status" value="1"/>
</dbReference>
<dbReference type="EMBL" id="BMDW01000030">
    <property type="protein sequence ID" value="GGA61032.1"/>
    <property type="molecule type" value="Genomic_DNA"/>
</dbReference>
<evidence type="ECO:0000256" key="5">
    <source>
        <dbReference type="ARBA" id="ARBA00022825"/>
    </source>
</evidence>
<dbReference type="Proteomes" id="UP000618591">
    <property type="component" value="Unassembled WGS sequence"/>
</dbReference>
<dbReference type="InterPro" id="IPR003507">
    <property type="entry name" value="S66_fam"/>
</dbReference>
<gene>
    <name evidence="8" type="ORF">GCM10011395_34230</name>
</gene>